<keyword evidence="5 6" id="KW-0496">Mitochondrion</keyword>
<evidence type="ECO:0000256" key="7">
    <source>
        <dbReference type="PROSITE-ProRule" id="PRU00236"/>
    </source>
</evidence>
<dbReference type="SUPFAM" id="SSF52467">
    <property type="entry name" value="DHS-like NAD/FAD-binding domain"/>
    <property type="match status" value="1"/>
</dbReference>
<name>F8QBF1_SERL3</name>
<evidence type="ECO:0000256" key="4">
    <source>
        <dbReference type="ARBA" id="ARBA00023027"/>
    </source>
</evidence>
<comment type="function">
    <text evidence="6">NAD-dependent lysine demalonylase, desuccinylase and deglutarylase that specifically removes malonyl, succinyl and glutaryl groups on target proteins. Has weak NAD-dependent protein deacetylase activity; however this activity may not be physiologically relevant in vivo.</text>
</comment>
<dbReference type="InterPro" id="IPR050134">
    <property type="entry name" value="NAD-dep_sirtuin_deacylases"/>
</dbReference>
<evidence type="ECO:0000313" key="9">
    <source>
        <dbReference type="EMBL" id="EGN94537.1"/>
    </source>
</evidence>
<evidence type="ECO:0000313" key="10">
    <source>
        <dbReference type="Proteomes" id="UP000008063"/>
    </source>
</evidence>
<dbReference type="PANTHER" id="PTHR11085:SF10">
    <property type="entry name" value="NAD-DEPENDENT PROTEIN DEACYLASE SIRTUIN-5, MITOCHONDRIAL-RELATED"/>
    <property type="match status" value="1"/>
</dbReference>
<feature type="binding site" evidence="6 7">
    <location>
        <position position="191"/>
    </location>
    <ligand>
        <name>Zn(2+)</name>
        <dbReference type="ChEBI" id="CHEBI:29105"/>
    </ligand>
</feature>
<dbReference type="HAMAP" id="MF_01121">
    <property type="entry name" value="Sirtuin_ClassIII"/>
    <property type="match status" value="1"/>
</dbReference>
<dbReference type="Gene3D" id="3.40.50.1220">
    <property type="entry name" value="TPP-binding domain"/>
    <property type="match status" value="1"/>
</dbReference>
<dbReference type="GO" id="GO:0005739">
    <property type="term" value="C:mitochondrion"/>
    <property type="evidence" value="ECO:0007669"/>
    <property type="project" value="UniProtKB-SubCell"/>
</dbReference>
<feature type="binding site" evidence="6">
    <location>
        <position position="270"/>
    </location>
    <ligand>
        <name>NAD(+)</name>
        <dbReference type="ChEBI" id="CHEBI:57540"/>
    </ligand>
</feature>
<organism evidence="10">
    <name type="scientific">Serpula lacrymans var. lacrymans (strain S7.3)</name>
    <name type="common">Dry rot fungus</name>
    <dbReference type="NCBI Taxonomy" id="936435"/>
    <lineage>
        <taxon>Eukaryota</taxon>
        <taxon>Fungi</taxon>
        <taxon>Dikarya</taxon>
        <taxon>Basidiomycota</taxon>
        <taxon>Agaricomycotina</taxon>
        <taxon>Agaricomycetes</taxon>
        <taxon>Agaricomycetidae</taxon>
        <taxon>Boletales</taxon>
        <taxon>Coniophorineae</taxon>
        <taxon>Serpulaceae</taxon>
        <taxon>Serpula</taxon>
    </lineage>
</organism>
<comment type="catalytic activity">
    <reaction evidence="6">
        <text>N(6)-glutaryl-L-lysyl-[protein] + NAD(+) + H2O = 2''-O-glutaryl-ADP-D-ribose + nicotinamide + L-lysyl-[protein]</text>
        <dbReference type="Rhea" id="RHEA:47664"/>
        <dbReference type="Rhea" id="RHEA-COMP:9752"/>
        <dbReference type="Rhea" id="RHEA-COMP:11875"/>
        <dbReference type="ChEBI" id="CHEBI:15377"/>
        <dbReference type="ChEBI" id="CHEBI:17154"/>
        <dbReference type="ChEBI" id="CHEBI:29969"/>
        <dbReference type="ChEBI" id="CHEBI:57540"/>
        <dbReference type="ChEBI" id="CHEBI:87828"/>
        <dbReference type="ChEBI" id="CHEBI:87829"/>
    </reaction>
</comment>
<feature type="binding site" evidence="6">
    <location>
        <position position="74"/>
    </location>
    <ligand>
        <name>substrate</name>
    </ligand>
</feature>
<dbReference type="Proteomes" id="UP000008063">
    <property type="component" value="Unassembled WGS sequence"/>
</dbReference>
<dbReference type="PROSITE" id="PS50305">
    <property type="entry name" value="SIRTUIN"/>
    <property type="match status" value="1"/>
</dbReference>
<dbReference type="AlphaFoldDB" id="F8QBF1"/>
<dbReference type="GO" id="GO:0008270">
    <property type="term" value="F:zinc ion binding"/>
    <property type="evidence" value="ECO:0007669"/>
    <property type="project" value="UniProtKB-UniRule"/>
</dbReference>
<feature type="binding site" evidence="6">
    <location>
        <position position="77"/>
    </location>
    <ligand>
        <name>substrate</name>
    </ligand>
</feature>
<evidence type="ECO:0000256" key="2">
    <source>
        <dbReference type="ARBA" id="ARBA00006924"/>
    </source>
</evidence>
<comment type="catalytic activity">
    <reaction evidence="6">
        <text>N(6)-succinyl-L-lysyl-[protein] + NAD(+) + H2O = 2''-O-succinyl-ADP-D-ribose + nicotinamide + L-lysyl-[protein]</text>
        <dbReference type="Rhea" id="RHEA:47668"/>
        <dbReference type="Rhea" id="RHEA-COMP:9752"/>
        <dbReference type="Rhea" id="RHEA-COMP:11877"/>
        <dbReference type="ChEBI" id="CHEBI:15377"/>
        <dbReference type="ChEBI" id="CHEBI:17154"/>
        <dbReference type="ChEBI" id="CHEBI:29969"/>
        <dbReference type="ChEBI" id="CHEBI:57540"/>
        <dbReference type="ChEBI" id="CHEBI:87830"/>
        <dbReference type="ChEBI" id="CHEBI:87832"/>
    </reaction>
</comment>
<keyword evidence="3 6" id="KW-0808">Transferase</keyword>
<dbReference type="GO" id="GO:0005634">
    <property type="term" value="C:nucleus"/>
    <property type="evidence" value="ECO:0007669"/>
    <property type="project" value="TreeGrafter"/>
</dbReference>
<protein>
    <recommendedName>
        <fullName evidence="6">NAD-dependent protein deacylase</fullName>
        <ecNumber evidence="6">2.3.1.-</ecNumber>
    </recommendedName>
    <alternativeName>
        <fullName evidence="6">Regulatory protein SIR2 homolog 5</fullName>
    </alternativeName>
</protein>
<keyword evidence="4 6" id="KW-0520">NAD</keyword>
<dbReference type="OrthoDB" id="424302at2759"/>
<dbReference type="InterPro" id="IPR026591">
    <property type="entry name" value="Sirtuin_cat_small_dom_sf"/>
</dbReference>
<feature type="active site" description="Proton acceptor" evidence="6 7">
    <location>
        <position position="141"/>
    </location>
</feature>
<feature type="binding site" evidence="6">
    <location>
        <begin position="226"/>
        <end position="228"/>
    </location>
    <ligand>
        <name>NAD(+)</name>
        <dbReference type="ChEBI" id="CHEBI:57540"/>
    </ligand>
</feature>
<dbReference type="InterPro" id="IPR003000">
    <property type="entry name" value="Sirtuin"/>
</dbReference>
<sequence>MAPLNDTELFRSILRKSTNIVAIAGAGLSAASGLSTSGIPTFRDAGGLWRSHDAMSLATPRAFFKDPSRVWQFYHYRRETALKAAPNPGHLALALLSVPEHLKIIAPEAKFTLVTQNVDGLSARASKQVSPLREPELFEMHGRLFDTICTVCNDRKANFNSPICSALAGTEDNLKNDSNIPLEDLPRCSKCAGLLRPGIVWFEEVPHHLEEIKKIVDDADLALIVGTSSTVYPAAGYAHEIAEHGGTVAVFNIQRSDNDDLAHFLFIGPCATTLPHVLLKVDVTE</sequence>
<dbReference type="GO" id="GO:0036054">
    <property type="term" value="F:protein-malonyllysine demalonylase activity"/>
    <property type="evidence" value="ECO:0007669"/>
    <property type="project" value="UniProtKB-UniRule"/>
</dbReference>
<reference evidence="10" key="1">
    <citation type="journal article" date="2011" name="Science">
        <title>The plant cell wall-decomposing machinery underlies the functional diversity of forest fungi.</title>
        <authorList>
            <person name="Eastwood D.C."/>
            <person name="Floudas D."/>
            <person name="Binder M."/>
            <person name="Majcherczyk A."/>
            <person name="Schneider P."/>
            <person name="Aerts A."/>
            <person name="Asiegbu F.O."/>
            <person name="Baker S.E."/>
            <person name="Barry K."/>
            <person name="Bendiksby M."/>
            <person name="Blumentritt M."/>
            <person name="Coutinho P.M."/>
            <person name="Cullen D."/>
            <person name="de Vries R.P."/>
            <person name="Gathman A."/>
            <person name="Goodell B."/>
            <person name="Henrissat B."/>
            <person name="Ihrmark K."/>
            <person name="Kauserud H."/>
            <person name="Kohler A."/>
            <person name="LaButti K."/>
            <person name="Lapidus A."/>
            <person name="Lavin J.L."/>
            <person name="Lee Y.-H."/>
            <person name="Lindquist E."/>
            <person name="Lilly W."/>
            <person name="Lucas S."/>
            <person name="Morin E."/>
            <person name="Murat C."/>
            <person name="Oguiza J.A."/>
            <person name="Park J."/>
            <person name="Pisabarro A.G."/>
            <person name="Riley R."/>
            <person name="Rosling A."/>
            <person name="Salamov A."/>
            <person name="Schmidt O."/>
            <person name="Schmutz J."/>
            <person name="Skrede I."/>
            <person name="Stenlid J."/>
            <person name="Wiebenga A."/>
            <person name="Xie X."/>
            <person name="Kuees U."/>
            <person name="Hibbett D.S."/>
            <person name="Hoffmeister D."/>
            <person name="Hoegberg N."/>
            <person name="Martin F."/>
            <person name="Grigoriev I.V."/>
            <person name="Watkinson S.C."/>
        </authorList>
    </citation>
    <scope>NUCLEOTIDE SEQUENCE [LARGE SCALE GENOMIC DNA]</scope>
    <source>
        <strain evidence="10">strain S7.3</strain>
    </source>
</reference>
<dbReference type="Pfam" id="PF02146">
    <property type="entry name" value="SIR2"/>
    <property type="match status" value="1"/>
</dbReference>
<comment type="catalytic activity">
    <reaction evidence="6">
        <text>N(6)-malonyl-L-lysyl-[protein] + NAD(+) + H2O = 2''-O-malonyl-ADP-D-ribose + nicotinamide + L-lysyl-[protein]</text>
        <dbReference type="Rhea" id="RHEA:47672"/>
        <dbReference type="Rhea" id="RHEA-COMP:9752"/>
        <dbReference type="Rhea" id="RHEA-COMP:11878"/>
        <dbReference type="ChEBI" id="CHEBI:15377"/>
        <dbReference type="ChEBI" id="CHEBI:17154"/>
        <dbReference type="ChEBI" id="CHEBI:29969"/>
        <dbReference type="ChEBI" id="CHEBI:57540"/>
        <dbReference type="ChEBI" id="CHEBI:87831"/>
        <dbReference type="ChEBI" id="CHEBI:87833"/>
    </reaction>
</comment>
<dbReference type="HOGENOM" id="CLU_023643_3_1_1"/>
<proteinExistence type="inferred from homology"/>
<feature type="binding site" evidence="7">
    <location>
        <position position="152"/>
    </location>
    <ligand>
        <name>Zn(2+)</name>
        <dbReference type="ChEBI" id="CHEBI:29105"/>
    </ligand>
</feature>
<comment type="similarity">
    <text evidence="2">Belongs to the sirtuin family. Class I subfamily.</text>
</comment>
<feature type="binding site" evidence="6">
    <location>
        <begin position="252"/>
        <end position="254"/>
    </location>
    <ligand>
        <name>NAD(+)</name>
        <dbReference type="ChEBI" id="CHEBI:57540"/>
    </ligand>
</feature>
<dbReference type="GO" id="GO:0070403">
    <property type="term" value="F:NAD+ binding"/>
    <property type="evidence" value="ECO:0007669"/>
    <property type="project" value="UniProtKB-UniRule"/>
</dbReference>
<accession>F8QBF1</accession>
<dbReference type="InParanoid" id="F8QBF1"/>
<comment type="caution">
    <text evidence="6">Lacks conserved residue(s) required for the propagation of feature annotation.</text>
</comment>
<evidence type="ECO:0000256" key="3">
    <source>
        <dbReference type="ARBA" id="ARBA00022679"/>
    </source>
</evidence>
<feature type="binding site" evidence="7">
    <location>
        <position position="188"/>
    </location>
    <ligand>
        <name>Zn(2+)</name>
        <dbReference type="ChEBI" id="CHEBI:29105"/>
    </ligand>
</feature>
<gene>
    <name evidence="9" type="ORF">SERLA73DRAFT_114804</name>
</gene>
<dbReference type="GO" id="GO:0061697">
    <property type="term" value="F:protein-glutaryllysine deglutarylase activity"/>
    <property type="evidence" value="ECO:0007669"/>
    <property type="project" value="RHEA"/>
</dbReference>
<dbReference type="InterPro" id="IPR027546">
    <property type="entry name" value="Sirtuin_class_III"/>
</dbReference>
<feature type="binding site" evidence="6 7">
    <location>
        <position position="149"/>
    </location>
    <ligand>
        <name>Zn(2+)</name>
        <dbReference type="ChEBI" id="CHEBI:29105"/>
    </ligand>
</feature>
<evidence type="ECO:0000256" key="5">
    <source>
        <dbReference type="ARBA" id="ARBA00023128"/>
    </source>
</evidence>
<feature type="binding site" evidence="6">
    <location>
        <begin position="116"/>
        <end position="119"/>
    </location>
    <ligand>
        <name>NAD(+)</name>
        <dbReference type="ChEBI" id="CHEBI:57540"/>
    </ligand>
</feature>
<evidence type="ECO:0000256" key="6">
    <source>
        <dbReference type="HAMAP-Rule" id="MF_03160"/>
    </source>
</evidence>
<dbReference type="GO" id="GO:0017136">
    <property type="term" value="F:histone deacetylase activity, NAD-dependent"/>
    <property type="evidence" value="ECO:0007669"/>
    <property type="project" value="TreeGrafter"/>
</dbReference>
<dbReference type="InterPro" id="IPR026590">
    <property type="entry name" value="Ssirtuin_cat_dom"/>
</dbReference>
<dbReference type="eggNOG" id="KOG2684">
    <property type="taxonomic scope" value="Eukaryota"/>
</dbReference>
<keyword evidence="6 7" id="KW-0479">Metal-binding</keyword>
<dbReference type="OMA" id="KWIAAGP"/>
<dbReference type="GO" id="GO:0036055">
    <property type="term" value="F:protein-succinyllysine desuccinylase activity"/>
    <property type="evidence" value="ECO:0007669"/>
    <property type="project" value="UniProtKB-UniRule"/>
</dbReference>
<comment type="cofactor">
    <cofactor evidence="6">
        <name>Zn(2+)</name>
        <dbReference type="ChEBI" id="CHEBI:29105"/>
    </cofactor>
    <text evidence="6">Binds 1 zinc ion per subunit.</text>
</comment>
<keyword evidence="10" id="KW-1185">Reference proteome</keyword>
<dbReference type="EMBL" id="GL945488">
    <property type="protein sequence ID" value="EGN94537.1"/>
    <property type="molecule type" value="Genomic_DNA"/>
</dbReference>
<dbReference type="InterPro" id="IPR029035">
    <property type="entry name" value="DHS-like_NAD/FAD-binding_dom"/>
</dbReference>
<comment type="similarity">
    <text evidence="6">Belongs to the sirtuin family. Class III subfamily.</text>
</comment>
<evidence type="ECO:0000259" key="8">
    <source>
        <dbReference type="PROSITE" id="PS50305"/>
    </source>
</evidence>
<comment type="domain">
    <text evidence="6">In contrast to class I sirtuins, class III sirtuins have only weak deacetylase activity. Difference in substrate specificity is probably due to a larger hydrophobic pocket with 2 residues (Tyr-74 and Arg-77) that bind to malonylated and succinylated substrates and define the specificity.</text>
</comment>
<dbReference type="EC" id="2.3.1.-" evidence="6"/>
<keyword evidence="6 7" id="KW-0862">Zinc</keyword>
<dbReference type="STRING" id="936435.F8QBF1"/>
<dbReference type="PANTHER" id="PTHR11085">
    <property type="entry name" value="NAD-DEPENDENT PROTEIN DEACYLASE SIRTUIN-5, MITOCHONDRIAL-RELATED"/>
    <property type="match status" value="1"/>
</dbReference>
<feature type="domain" description="Deacetylase sirtuin-type" evidence="8">
    <location>
        <begin position="1"/>
        <end position="285"/>
    </location>
</feature>
<dbReference type="Gene3D" id="3.30.1600.10">
    <property type="entry name" value="SIR2/SIRT2 'Small Domain"/>
    <property type="match status" value="1"/>
</dbReference>
<evidence type="ECO:0000256" key="1">
    <source>
        <dbReference type="ARBA" id="ARBA00004173"/>
    </source>
</evidence>
<comment type="subcellular location">
    <subcellularLocation>
        <location evidence="1 6">Mitochondrion</location>
    </subcellularLocation>
</comment>